<proteinExistence type="predicted"/>
<dbReference type="EMBL" id="NMTR01000014">
    <property type="protein sequence ID" value="PDX61450.1"/>
    <property type="molecule type" value="Genomic_DNA"/>
</dbReference>
<name>A0ACC9CZY4_9FIRM</name>
<reference evidence="1 2" key="1">
    <citation type="journal article" date="2017" name="Front. Microbiol.">
        <title>New Insights into the Diversity of the Genus Faecalibacterium.</title>
        <authorList>
            <person name="Benevides L."/>
            <person name="Burman S."/>
            <person name="Martin R."/>
            <person name="Robert V."/>
            <person name="Thomas M."/>
            <person name="Miquel S."/>
            <person name="Chain F."/>
            <person name="Sokol H."/>
            <person name="Bermudez-Humaran L.G."/>
            <person name="Morrison M."/>
            <person name="Langella P."/>
            <person name="Azevedo V.A."/>
            <person name="Chatel J.M."/>
            <person name="Soares S."/>
        </authorList>
    </citation>
    <scope>NUCLEOTIDE SEQUENCE [LARGE SCALE GENOMIC DNA]</scope>
    <source>
        <strain evidence="2">CNCM I-4541</strain>
    </source>
</reference>
<organism evidence="1 2">
    <name type="scientific">Faecalibacterium langellae</name>
    <dbReference type="NCBI Taxonomy" id="3435293"/>
    <lineage>
        <taxon>Bacteria</taxon>
        <taxon>Bacillati</taxon>
        <taxon>Bacillota</taxon>
        <taxon>Clostridia</taxon>
        <taxon>Eubacteriales</taxon>
        <taxon>Oscillospiraceae</taxon>
        <taxon>Faecalibacterium</taxon>
    </lineage>
</organism>
<sequence length="358" mass="39059">MAFAFLNGPHKLTVENTKIKGCKKAFELEYDREGSDIELKNVTFEDNETDIYLKNDSSTPANAPQVELDEGTKDTAGAITVEVAYPADDVQITTKTTGKDYQQNLKLTGKNDGWLIGYEKGADGEYRYLTQRKGDKYFGLNTINATATTGEGDNVTTLKPYAQLKEGTPVNLTADILEGKKFARWKVEKVADGTPVTGLLDAETENTENTSFSMPEYDVIITAEYEDESIVDPGTGDTDYGGDIAAGVVIGGIAAVGAYEVGTGLYRILAMDDVAMPTNRIALAKLLWERAGKPEPESTALYSDISAEDTDAQKAARWAVEQELLNDAEDGKFHPAFPVSKLRVCLTWENAKQKGLFD</sequence>
<accession>A0ACC9CZY4</accession>
<protein>
    <submittedName>
        <fullName evidence="1">Uncharacterized protein</fullName>
    </submittedName>
</protein>
<dbReference type="Proteomes" id="UP000220959">
    <property type="component" value="Unassembled WGS sequence"/>
</dbReference>
<evidence type="ECO:0000313" key="1">
    <source>
        <dbReference type="EMBL" id="PDX61450.1"/>
    </source>
</evidence>
<keyword evidence="2" id="KW-1185">Reference proteome</keyword>
<evidence type="ECO:0000313" key="2">
    <source>
        <dbReference type="Proteomes" id="UP000220959"/>
    </source>
</evidence>
<gene>
    <name evidence="1" type="ORF">CGS49_05455</name>
</gene>
<comment type="caution">
    <text evidence="1">The sequence shown here is derived from an EMBL/GenBank/DDBJ whole genome shotgun (WGS) entry which is preliminary data.</text>
</comment>